<reference evidence="16 17" key="1">
    <citation type="submission" date="2024-02" db="EMBL/GenBank/DDBJ databases">
        <title>Chromosome-scale genome assembly of the rough periwinkle Littorina saxatilis.</title>
        <authorList>
            <person name="De Jode A."/>
            <person name="Faria R."/>
            <person name="Formenti G."/>
            <person name="Sims Y."/>
            <person name="Smith T.P."/>
            <person name="Tracey A."/>
            <person name="Wood J.M.D."/>
            <person name="Zagrodzka Z.B."/>
            <person name="Johannesson K."/>
            <person name="Butlin R.K."/>
            <person name="Leder E.H."/>
        </authorList>
    </citation>
    <scope>NUCLEOTIDE SEQUENCE [LARGE SCALE GENOMIC DNA]</scope>
    <source>
        <strain evidence="16">Snail1</strain>
        <tissue evidence="16">Muscle</tissue>
    </source>
</reference>
<feature type="region of interest" description="Disordered" evidence="13">
    <location>
        <begin position="620"/>
        <end position="785"/>
    </location>
</feature>
<feature type="compositionally biased region" description="Basic and acidic residues" evidence="13">
    <location>
        <begin position="486"/>
        <end position="518"/>
    </location>
</feature>
<dbReference type="SUPFAM" id="SSF88723">
    <property type="entry name" value="PIN domain-like"/>
    <property type="match status" value="1"/>
</dbReference>
<feature type="compositionally biased region" description="Low complexity" evidence="13">
    <location>
        <begin position="705"/>
        <end position="728"/>
    </location>
</feature>
<proteinExistence type="inferred from homology"/>
<feature type="compositionally biased region" description="Basic and acidic residues" evidence="13">
    <location>
        <begin position="971"/>
        <end position="984"/>
    </location>
</feature>
<feature type="region of interest" description="Disordered" evidence="13">
    <location>
        <begin position="363"/>
        <end position="548"/>
    </location>
</feature>
<comment type="similarity">
    <text evidence="3">Belongs to the XPG/RAD2 endonuclease family. XPG subfamily.</text>
</comment>
<keyword evidence="10" id="KW-0234">DNA repair</keyword>
<dbReference type="Gene3D" id="1.10.150.20">
    <property type="entry name" value="5' to 3' exonuclease, C-terminal subdomain"/>
    <property type="match status" value="1"/>
</dbReference>
<dbReference type="InterPro" id="IPR008918">
    <property type="entry name" value="HhH2"/>
</dbReference>
<feature type="compositionally biased region" description="Basic and acidic residues" evidence="13">
    <location>
        <begin position="581"/>
        <end position="598"/>
    </location>
</feature>
<feature type="compositionally biased region" description="Low complexity" evidence="13">
    <location>
        <begin position="1589"/>
        <end position="1601"/>
    </location>
</feature>
<organism evidence="16 17">
    <name type="scientific">Littorina saxatilis</name>
    <dbReference type="NCBI Taxonomy" id="31220"/>
    <lineage>
        <taxon>Eukaryota</taxon>
        <taxon>Metazoa</taxon>
        <taxon>Spiralia</taxon>
        <taxon>Lophotrochozoa</taxon>
        <taxon>Mollusca</taxon>
        <taxon>Gastropoda</taxon>
        <taxon>Caenogastropoda</taxon>
        <taxon>Littorinimorpha</taxon>
        <taxon>Littorinoidea</taxon>
        <taxon>Littorinidae</taxon>
        <taxon>Littorina</taxon>
    </lineage>
</organism>
<feature type="region of interest" description="Disordered" evidence="13">
    <location>
        <begin position="1589"/>
        <end position="1609"/>
    </location>
</feature>
<dbReference type="InterPro" id="IPR036279">
    <property type="entry name" value="5-3_exonuclease_C_sf"/>
</dbReference>
<comment type="caution">
    <text evidence="16">The sequence shown here is derived from an EMBL/GenBank/DDBJ whole genome shotgun (WGS) entry which is preliminary data.</text>
</comment>
<feature type="region of interest" description="Disordered" evidence="13">
    <location>
        <begin position="1322"/>
        <end position="1565"/>
    </location>
</feature>
<dbReference type="SMART" id="SM00485">
    <property type="entry name" value="XPGN"/>
    <property type="match status" value="1"/>
</dbReference>
<dbReference type="PRINTS" id="PR00853">
    <property type="entry name" value="XPGRADSUPER"/>
</dbReference>
<keyword evidence="7" id="KW-0227">DNA damage</keyword>
<keyword evidence="6" id="KW-0255">Endonuclease</keyword>
<dbReference type="GO" id="GO:0005634">
    <property type="term" value="C:nucleus"/>
    <property type="evidence" value="ECO:0007669"/>
    <property type="project" value="UniProtKB-SubCell"/>
</dbReference>
<evidence type="ECO:0000256" key="4">
    <source>
        <dbReference type="ARBA" id="ARBA00022722"/>
    </source>
</evidence>
<feature type="compositionally biased region" description="Basic and acidic residues" evidence="13">
    <location>
        <begin position="639"/>
        <end position="692"/>
    </location>
</feature>
<dbReference type="InterPro" id="IPR006084">
    <property type="entry name" value="XPG/Rad2"/>
</dbReference>
<accession>A0AAN9ANK0</accession>
<feature type="region of interest" description="Disordered" evidence="13">
    <location>
        <begin position="569"/>
        <end position="598"/>
    </location>
</feature>
<dbReference type="Proteomes" id="UP001374579">
    <property type="component" value="Unassembled WGS sequence"/>
</dbReference>
<feature type="compositionally biased region" description="Acidic residues" evidence="13">
    <location>
        <begin position="915"/>
        <end position="939"/>
    </location>
</feature>
<dbReference type="SUPFAM" id="SSF47807">
    <property type="entry name" value="5' to 3' exonuclease, C-terminal subdomain"/>
    <property type="match status" value="1"/>
</dbReference>
<gene>
    <name evidence="16" type="ORF">V1264_010044</name>
</gene>
<name>A0AAN9ANK0_9CAEN</name>
<comment type="cofactor">
    <cofactor evidence="1">
        <name>Mg(2+)</name>
        <dbReference type="ChEBI" id="CHEBI:18420"/>
    </cofactor>
</comment>
<keyword evidence="11" id="KW-0539">Nucleus</keyword>
<dbReference type="GO" id="GO:0000400">
    <property type="term" value="F:four-way junction DNA binding"/>
    <property type="evidence" value="ECO:0007669"/>
    <property type="project" value="UniProtKB-ARBA"/>
</dbReference>
<dbReference type="FunFam" id="1.10.150.20:FF:000030">
    <property type="entry name" value="Flap endonuclease GEN-like 1"/>
    <property type="match status" value="1"/>
</dbReference>
<evidence type="ECO:0000259" key="14">
    <source>
        <dbReference type="SMART" id="SM00484"/>
    </source>
</evidence>
<evidence type="ECO:0000313" key="17">
    <source>
        <dbReference type="Proteomes" id="UP001374579"/>
    </source>
</evidence>
<sequence>MGVQGLWQLLHPAGKPVSPSSLEGKVLAVDISIWLHQTMKGMRDKDGNPLPNAHLQGLFSRVCKLLFYRIRPVFVFDGGVPALKKKTLAARRERKENIDKEKGHTSQKILQNLLKSHAVKGVTGDRTEHISLPAKPGAEADIYQLPPLPEVDKGSKDPVENGAAWEWEAEEDLFDHHRNLVHSYQDDFQNLDDIDFDSKEFKSLPAEIRHEILMEMKEQRRENALARIAIMPEESKDFSDYQLKKLIKQSRLTGKIESLRKEMNQQVSGDITYALGDDYYGEVVEAQRVVSEDAAHYILIKGLTRKQQDAEAERYKARKLLKEERESERNLDKKKMVLETVEEEIPDEELVANVDEWEKSVVDEQTAAGGKIVSDDEMSDEDKGKSRRERRGKSLMTRSGLRSVAKKGRGRKTSARRPVISDNEEDEDIVDVSEETKTSTSSITDCIKKEPCEETEITELISKDSSCNNNDLHNKDEEGNGQNRPSDFKIEKTDSPLTDEKEGYHSTDDRCKLLESRSTDSGNSHSPDEGKTDFAEEERELAETRNRLLTEEEDLLKAKEEKMAALMKSLEKRTQVTKSSLAERKPSVEEPSVDDTREKLIHQEEELMKEKEAKMAALLKSLERRKQLQSKSNPMAVNSDERTNSEFVPERRENARNCDPDKLDSEDETQKPEAGQDSRGFLEDVVELEKRTVLRKSKRQQLKNASSSEPKSSSSLSSTKSSAFPSLTVNYLEDVESMLEPDSNGTAESNKAHAETNMNNTSETREKTQPNLATKNTKDFDTEEVEETKFFSRTKVMEKSEGCKNPEGIFVTADSVLAKESASSLRAPKRKPTGKLEEQTVEKKVNTAPPPVIAAQNEEEDSEDEGFMEITIDPSRAPDDDLFPASMFVTGTDAIGTKQPQSTRFTPLEAKGSSDENEDGEDDEEDNKIDQTDGEESASDDERVHSPDINQEAGIEVDSDVPQSGSKITRSRSEEAADPIKESHGNGSTRIVRHESFNSEVSIPSFGEESEAGTEPRDVSVEFAKDEEIRNFTKGVNSLGDLYDLQRGLAAERQALTSEMGRQARLGKSITEQINLEAQELLQLFGVPYVVSPMEAESQCAQLELLGLAQGTITDDSDSWLFGASNIYKNFFNQSKYVEYYSANAIYQRFCLDRRKLINIALLCGSDYTPGIAGVGPVRAMEVLAEFPGDGLEGLRAFREWWEDAKDGILPRNQGKVRNKLRNLELHEGFPSRQVVEAYLHPSVDESEDGFTWRMPDVERLQQYAKKKFGWTRQKADEALEPMMKELTKKMTQGRIHSYFQPENFLPPKQVQSKRLQAALDKFQGRGDSESESESESASQSESEESDPPLPELGESVIDKANQILSGSTRGRGRGSRGRGGKRGGKSAGQEVKVQGGRGRGGGQDPQQREVVGQRGRGGKPQAKVQKQTRKGSKSETEKSPVRTQRVRGRGRGAAHIPTAVSRPAQPRQALLRDEVSLSESSSSDEDSDEPQTKKQKIHQGRPVSHPHTKQDSGSVAAKSTVAKQKGLTPLTTTKSIKKKPGGPNVKKVAPAKYRPAPAKQKAKGEVFSCGAKALSATGDQAALRDALGGDLDPTTMTLDDLGSDFSDD</sequence>
<evidence type="ECO:0000256" key="12">
    <source>
        <dbReference type="ARBA" id="ARBA00038112"/>
    </source>
</evidence>
<dbReference type="GO" id="GO:0017108">
    <property type="term" value="F:5'-flap endonuclease activity"/>
    <property type="evidence" value="ECO:0007669"/>
    <property type="project" value="UniProtKB-ARBA"/>
</dbReference>
<dbReference type="PANTHER" id="PTHR16171">
    <property type="entry name" value="DNA REPAIR PROTEIN COMPLEMENTING XP-G CELLS-RELATED"/>
    <property type="match status" value="1"/>
</dbReference>
<dbReference type="PANTHER" id="PTHR16171:SF7">
    <property type="entry name" value="DNA REPAIR PROTEIN RAD2"/>
    <property type="match status" value="1"/>
</dbReference>
<keyword evidence="5" id="KW-0479">Metal-binding</keyword>
<dbReference type="CDD" id="cd09868">
    <property type="entry name" value="PIN_XPG_RAD2"/>
    <property type="match status" value="2"/>
</dbReference>
<evidence type="ECO:0000256" key="8">
    <source>
        <dbReference type="ARBA" id="ARBA00022801"/>
    </source>
</evidence>
<dbReference type="SMART" id="SM00484">
    <property type="entry name" value="XPGI"/>
    <property type="match status" value="1"/>
</dbReference>
<feature type="compositionally biased region" description="Low complexity" evidence="13">
    <location>
        <begin position="1405"/>
        <end position="1414"/>
    </location>
</feature>
<evidence type="ECO:0000256" key="9">
    <source>
        <dbReference type="ARBA" id="ARBA00022842"/>
    </source>
</evidence>
<feature type="compositionally biased region" description="Basic residues" evidence="13">
    <location>
        <begin position="404"/>
        <end position="415"/>
    </location>
</feature>
<feature type="region of interest" description="Disordered" evidence="13">
    <location>
        <begin position="820"/>
        <end position="1016"/>
    </location>
</feature>
<feature type="domain" description="XPG-I" evidence="14">
    <location>
        <begin position="1083"/>
        <end position="1152"/>
    </location>
</feature>
<dbReference type="PRINTS" id="PR00066">
    <property type="entry name" value="XRODRMPGMNTG"/>
</dbReference>
<feature type="compositionally biased region" description="Basic residues" evidence="13">
    <location>
        <begin position="1371"/>
        <end position="1385"/>
    </location>
</feature>
<evidence type="ECO:0000256" key="1">
    <source>
        <dbReference type="ARBA" id="ARBA00001946"/>
    </source>
</evidence>
<evidence type="ECO:0000256" key="7">
    <source>
        <dbReference type="ARBA" id="ARBA00022763"/>
    </source>
</evidence>
<dbReference type="GO" id="GO:0046872">
    <property type="term" value="F:metal ion binding"/>
    <property type="evidence" value="ECO:0007669"/>
    <property type="project" value="UniProtKB-KW"/>
</dbReference>
<keyword evidence="8" id="KW-0378">Hydrolase</keyword>
<dbReference type="InterPro" id="IPR001044">
    <property type="entry name" value="XPG/Rad2_eukaryotes"/>
</dbReference>
<protein>
    <submittedName>
        <fullName evidence="16">Uncharacterized protein</fullName>
    </submittedName>
</protein>
<evidence type="ECO:0000256" key="6">
    <source>
        <dbReference type="ARBA" id="ARBA00022759"/>
    </source>
</evidence>
<evidence type="ECO:0000256" key="13">
    <source>
        <dbReference type="SAM" id="MobiDB-lite"/>
    </source>
</evidence>
<feature type="compositionally biased region" description="Acidic residues" evidence="13">
    <location>
        <begin position="422"/>
        <end position="433"/>
    </location>
</feature>
<dbReference type="InterPro" id="IPR006086">
    <property type="entry name" value="XPG-I_dom"/>
</dbReference>
<feature type="compositionally biased region" description="Basic residues" evidence="13">
    <location>
        <begin position="1494"/>
        <end position="1508"/>
    </location>
</feature>
<dbReference type="Pfam" id="PF00867">
    <property type="entry name" value="XPG_I"/>
    <property type="match status" value="1"/>
</dbReference>
<feature type="compositionally biased region" description="Acidic residues" evidence="13">
    <location>
        <begin position="857"/>
        <end position="867"/>
    </location>
</feature>
<comment type="similarity">
    <text evidence="12">Belongs to the XPG/RAD2 endonuclease family. GEN subfamily.</text>
</comment>
<keyword evidence="4" id="KW-0540">Nuclease</keyword>
<evidence type="ECO:0000259" key="15">
    <source>
        <dbReference type="SMART" id="SM00485"/>
    </source>
</evidence>
<dbReference type="InterPro" id="IPR029060">
    <property type="entry name" value="PIN-like_dom_sf"/>
</dbReference>
<feature type="domain" description="XPG N-terminal" evidence="15">
    <location>
        <begin position="1"/>
        <end position="98"/>
    </location>
</feature>
<dbReference type="InterPro" id="IPR006085">
    <property type="entry name" value="XPG_DNA_repair_N"/>
</dbReference>
<feature type="compositionally biased region" description="Basic and acidic residues" evidence="13">
    <location>
        <begin position="834"/>
        <end position="845"/>
    </location>
</feature>
<dbReference type="GO" id="GO:0008821">
    <property type="term" value="F:crossover junction DNA endonuclease activity"/>
    <property type="evidence" value="ECO:0007669"/>
    <property type="project" value="UniProtKB-ARBA"/>
</dbReference>
<evidence type="ECO:0000256" key="10">
    <source>
        <dbReference type="ARBA" id="ARBA00023204"/>
    </source>
</evidence>
<dbReference type="Pfam" id="PF00752">
    <property type="entry name" value="XPG_N"/>
    <property type="match status" value="1"/>
</dbReference>
<evidence type="ECO:0000256" key="2">
    <source>
        <dbReference type="ARBA" id="ARBA00004123"/>
    </source>
</evidence>
<keyword evidence="17" id="KW-1185">Reference proteome</keyword>
<evidence type="ECO:0000256" key="5">
    <source>
        <dbReference type="ARBA" id="ARBA00022723"/>
    </source>
</evidence>
<dbReference type="EMBL" id="JBAMIC010000024">
    <property type="protein sequence ID" value="KAK7090217.1"/>
    <property type="molecule type" value="Genomic_DNA"/>
</dbReference>
<dbReference type="SMART" id="SM00279">
    <property type="entry name" value="HhH2"/>
    <property type="match status" value="1"/>
</dbReference>
<comment type="subcellular location">
    <subcellularLocation>
        <location evidence="2">Nucleus</location>
    </subcellularLocation>
</comment>
<dbReference type="GO" id="GO:0003697">
    <property type="term" value="F:single-stranded DNA binding"/>
    <property type="evidence" value="ECO:0007669"/>
    <property type="project" value="InterPro"/>
</dbReference>
<dbReference type="CDD" id="cd09904">
    <property type="entry name" value="H3TH_XPG"/>
    <property type="match status" value="1"/>
</dbReference>
<keyword evidence="9" id="KW-0460">Magnesium</keyword>
<dbReference type="Gene3D" id="3.40.50.1010">
    <property type="entry name" value="5'-nuclease"/>
    <property type="match status" value="2"/>
</dbReference>
<evidence type="ECO:0000256" key="3">
    <source>
        <dbReference type="ARBA" id="ARBA00005283"/>
    </source>
</evidence>
<dbReference type="PROSITE" id="PS00841">
    <property type="entry name" value="XPG_1"/>
    <property type="match status" value="1"/>
</dbReference>
<evidence type="ECO:0000313" key="16">
    <source>
        <dbReference type="EMBL" id="KAK7090217.1"/>
    </source>
</evidence>
<evidence type="ECO:0000256" key="11">
    <source>
        <dbReference type="ARBA" id="ARBA00023242"/>
    </source>
</evidence>
<dbReference type="GO" id="GO:0006289">
    <property type="term" value="P:nucleotide-excision repair"/>
    <property type="evidence" value="ECO:0007669"/>
    <property type="project" value="InterPro"/>
</dbReference>
<dbReference type="InterPro" id="IPR019974">
    <property type="entry name" value="XPG_CS"/>
</dbReference>